<accession>A0ABS2UPR0</accession>
<feature type="compositionally biased region" description="Polar residues" evidence="1">
    <location>
        <begin position="62"/>
        <end position="71"/>
    </location>
</feature>
<sequence length="80" mass="8135">MSGESPWSTVPVAWTRDRVSAIAAPSTRTVRSGSGPASVIASRRVTAGTYPLAVHSGVPSVDASTGSTQPPANRCAVRVS</sequence>
<evidence type="ECO:0000256" key="1">
    <source>
        <dbReference type="SAM" id="MobiDB-lite"/>
    </source>
</evidence>
<comment type="caution">
    <text evidence="2">The sequence shown here is derived from an EMBL/GenBank/DDBJ whole genome shotgun (WGS) entry which is preliminary data.</text>
</comment>
<reference evidence="2 3" key="1">
    <citation type="journal article" date="2016" name="Arch. Microbiol.">
        <title>Streptomyces zhihengii sp. nov., isolated from rhizospheric soil of Psammosilene tunicoides.</title>
        <authorList>
            <person name="Huang M.J."/>
            <person name="Fei J.J."/>
            <person name="Salam N."/>
            <person name="Kim C.J."/>
            <person name="Hozzein W.N."/>
            <person name="Xiao M."/>
            <person name="Huang H.Q."/>
            <person name="Li W.J."/>
        </authorList>
    </citation>
    <scope>NUCLEOTIDE SEQUENCE [LARGE SCALE GENOMIC DNA]</scope>
    <source>
        <strain evidence="2 3">YIM T102</strain>
    </source>
</reference>
<evidence type="ECO:0000313" key="3">
    <source>
        <dbReference type="Proteomes" id="UP000664109"/>
    </source>
</evidence>
<name>A0ABS2UPR0_9ACTN</name>
<organism evidence="2 3">
    <name type="scientific">Streptomyces zhihengii</name>
    <dbReference type="NCBI Taxonomy" id="1818004"/>
    <lineage>
        <taxon>Bacteria</taxon>
        <taxon>Bacillati</taxon>
        <taxon>Actinomycetota</taxon>
        <taxon>Actinomycetes</taxon>
        <taxon>Kitasatosporales</taxon>
        <taxon>Streptomycetaceae</taxon>
        <taxon>Streptomyces</taxon>
    </lineage>
</organism>
<protein>
    <submittedName>
        <fullName evidence="2">Uncharacterized protein</fullName>
    </submittedName>
</protein>
<proteinExistence type="predicted"/>
<dbReference type="Proteomes" id="UP000664109">
    <property type="component" value="Unassembled WGS sequence"/>
</dbReference>
<dbReference type="EMBL" id="JAFEJA010000001">
    <property type="protein sequence ID" value="MBM9619388.1"/>
    <property type="molecule type" value="Genomic_DNA"/>
</dbReference>
<evidence type="ECO:0000313" key="2">
    <source>
        <dbReference type="EMBL" id="MBM9619388.1"/>
    </source>
</evidence>
<gene>
    <name evidence="2" type="ORF">JE024_11730</name>
</gene>
<dbReference type="RefSeq" id="WP_205373528.1">
    <property type="nucleotide sequence ID" value="NZ_JAFEJA010000001.1"/>
</dbReference>
<keyword evidence="3" id="KW-1185">Reference proteome</keyword>
<feature type="region of interest" description="Disordered" evidence="1">
    <location>
        <begin position="59"/>
        <end position="80"/>
    </location>
</feature>